<protein>
    <submittedName>
        <fullName evidence="3">Uncharacterized protein</fullName>
    </submittedName>
</protein>
<evidence type="ECO:0000256" key="1">
    <source>
        <dbReference type="SAM" id="MobiDB-lite"/>
    </source>
</evidence>
<feature type="chain" id="PRO_5013210864" evidence="2">
    <location>
        <begin position="22"/>
        <end position="76"/>
    </location>
</feature>
<keyword evidence="2" id="KW-0732">Signal</keyword>
<feature type="signal peptide" evidence="2">
    <location>
        <begin position="1"/>
        <end position="21"/>
    </location>
</feature>
<reference evidence="3 4" key="1">
    <citation type="journal article" date="2011" name="Cell">
        <title>The monarch butterfly genome yields insights into long-distance migration.</title>
        <authorList>
            <person name="Zhan S."/>
            <person name="Merlin C."/>
            <person name="Boore J.L."/>
            <person name="Reppert S.M."/>
        </authorList>
    </citation>
    <scope>NUCLEOTIDE SEQUENCE [LARGE SCALE GENOMIC DNA]</scope>
    <source>
        <strain evidence="3">F-2</strain>
    </source>
</reference>
<dbReference type="Proteomes" id="UP000007151">
    <property type="component" value="Unassembled WGS sequence"/>
</dbReference>
<comment type="caution">
    <text evidence="3">The sequence shown here is derived from an EMBL/GenBank/DDBJ whole genome shotgun (WGS) entry which is preliminary data.</text>
</comment>
<proteinExistence type="predicted"/>
<gene>
    <name evidence="3" type="ORF">KGM_201974</name>
</gene>
<keyword evidence="4" id="KW-1185">Reference proteome</keyword>
<name>A0A212ESM4_DANPL</name>
<evidence type="ECO:0000313" key="3">
    <source>
        <dbReference type="EMBL" id="OWR44441.1"/>
    </source>
</evidence>
<evidence type="ECO:0000313" key="4">
    <source>
        <dbReference type="Proteomes" id="UP000007151"/>
    </source>
</evidence>
<dbReference type="InParanoid" id="A0A212ESM4"/>
<sequence length="76" mass="8050">MFSKLFTISFLFAFFVMAVNCISYPSNGLRGRAGQDARGDIQAEGGPSININPVNNANSESGANPSTSQDARINHG</sequence>
<evidence type="ECO:0000256" key="2">
    <source>
        <dbReference type="SAM" id="SignalP"/>
    </source>
</evidence>
<dbReference type="EMBL" id="AGBW02012786">
    <property type="protein sequence ID" value="OWR44441.1"/>
    <property type="molecule type" value="Genomic_DNA"/>
</dbReference>
<accession>A0A212ESM4</accession>
<dbReference type="KEGG" id="dpl:KGM_201974"/>
<dbReference type="AlphaFoldDB" id="A0A212ESM4"/>
<feature type="region of interest" description="Disordered" evidence="1">
    <location>
        <begin position="33"/>
        <end position="76"/>
    </location>
</feature>
<feature type="compositionally biased region" description="Polar residues" evidence="1">
    <location>
        <begin position="49"/>
        <end position="76"/>
    </location>
</feature>
<organism evidence="3 4">
    <name type="scientific">Danaus plexippus plexippus</name>
    <dbReference type="NCBI Taxonomy" id="278856"/>
    <lineage>
        <taxon>Eukaryota</taxon>
        <taxon>Metazoa</taxon>
        <taxon>Ecdysozoa</taxon>
        <taxon>Arthropoda</taxon>
        <taxon>Hexapoda</taxon>
        <taxon>Insecta</taxon>
        <taxon>Pterygota</taxon>
        <taxon>Neoptera</taxon>
        <taxon>Endopterygota</taxon>
        <taxon>Lepidoptera</taxon>
        <taxon>Glossata</taxon>
        <taxon>Ditrysia</taxon>
        <taxon>Papilionoidea</taxon>
        <taxon>Nymphalidae</taxon>
        <taxon>Danainae</taxon>
        <taxon>Danaini</taxon>
        <taxon>Danaina</taxon>
        <taxon>Danaus</taxon>
        <taxon>Danaus</taxon>
    </lineage>
</organism>